<evidence type="ECO:0008006" key="3">
    <source>
        <dbReference type="Google" id="ProtNLM"/>
    </source>
</evidence>
<evidence type="ECO:0000313" key="2">
    <source>
        <dbReference type="Proteomes" id="UP001516472"/>
    </source>
</evidence>
<sequence>MKVTDHEGREVGFLEPLVPGFFGMRYDDELPERSIQDAVGRVHLGWYGWDADGREVGPTASCICPHARPLPHLPCPVPSCHAGEWWRHYVYEPGACWIRVLVDGPLSVDGPGSVHMWAWADATTGDVPSHWA</sequence>
<dbReference type="RefSeq" id="WP_193347122.1">
    <property type="nucleotide sequence ID" value="NZ_CBCSIP010000104.1"/>
</dbReference>
<dbReference type="Proteomes" id="UP001516472">
    <property type="component" value="Unassembled WGS sequence"/>
</dbReference>
<proteinExistence type="predicted"/>
<name>A0ABR9PIK7_9BACT</name>
<protein>
    <recommendedName>
        <fullName evidence="3">WG repeat-containing protein</fullName>
    </recommendedName>
</protein>
<dbReference type="EMBL" id="JAAIYO010000001">
    <property type="protein sequence ID" value="MBE4747766.1"/>
    <property type="molecule type" value="Genomic_DNA"/>
</dbReference>
<comment type="caution">
    <text evidence="1">The sequence shown here is derived from an EMBL/GenBank/DDBJ whole genome shotgun (WGS) entry which is preliminary data.</text>
</comment>
<evidence type="ECO:0000313" key="1">
    <source>
        <dbReference type="EMBL" id="MBE4747766.1"/>
    </source>
</evidence>
<organism evidence="1 2">
    <name type="scientific">Corallococcus soli</name>
    <dbReference type="NCBI Taxonomy" id="2710757"/>
    <lineage>
        <taxon>Bacteria</taxon>
        <taxon>Pseudomonadati</taxon>
        <taxon>Myxococcota</taxon>
        <taxon>Myxococcia</taxon>
        <taxon>Myxococcales</taxon>
        <taxon>Cystobacterineae</taxon>
        <taxon>Myxococcaceae</taxon>
        <taxon>Corallococcus</taxon>
    </lineage>
</organism>
<reference evidence="1 2" key="1">
    <citation type="submission" date="2020-02" db="EMBL/GenBank/DDBJ databases">
        <authorList>
            <person name="Babadi Z.K."/>
            <person name="Risdian C."/>
            <person name="Ebrahimipour G.H."/>
            <person name="Wink J."/>
        </authorList>
    </citation>
    <scope>NUCLEOTIDE SEQUENCE [LARGE SCALE GENOMIC DNA]</scope>
    <source>
        <strain evidence="1 2">ZKHCc1 1396</strain>
    </source>
</reference>
<gene>
    <name evidence="1" type="ORF">G4177_06180</name>
</gene>
<keyword evidence="2" id="KW-1185">Reference proteome</keyword>
<accession>A0ABR9PIK7</accession>